<keyword evidence="1" id="KW-0812">Transmembrane</keyword>
<feature type="transmembrane region" description="Helical" evidence="1">
    <location>
        <begin position="34"/>
        <end position="56"/>
    </location>
</feature>
<sequence>MSADRTFASIVLAEPSSNGNLVSISSNDFCNNELFLFLITSCQLMGSGVILILIYYLERNAIFYALMVMVTLMIFITFVLSIPKWRTTCRSRKRRLVSPFWIPSDSIEHFAFSPQLMNHGSSRTLFKISSVDTMSQSGNSEARAPAARTEETSDDSYVIFTREKSRTIDDAIVSIGL</sequence>
<evidence type="ECO:0000313" key="3">
    <source>
        <dbReference type="Proteomes" id="UP001497382"/>
    </source>
</evidence>
<dbReference type="Proteomes" id="UP001497382">
    <property type="component" value="Unassembled WGS sequence"/>
</dbReference>
<evidence type="ECO:0000256" key="1">
    <source>
        <dbReference type="SAM" id="Phobius"/>
    </source>
</evidence>
<evidence type="ECO:0008006" key="4">
    <source>
        <dbReference type="Google" id="ProtNLM"/>
    </source>
</evidence>
<keyword evidence="3" id="KW-1185">Reference proteome</keyword>
<organism evidence="2 3">
    <name type="scientific">Larinioides sclopetarius</name>
    <dbReference type="NCBI Taxonomy" id="280406"/>
    <lineage>
        <taxon>Eukaryota</taxon>
        <taxon>Metazoa</taxon>
        <taxon>Ecdysozoa</taxon>
        <taxon>Arthropoda</taxon>
        <taxon>Chelicerata</taxon>
        <taxon>Arachnida</taxon>
        <taxon>Araneae</taxon>
        <taxon>Araneomorphae</taxon>
        <taxon>Entelegynae</taxon>
        <taxon>Araneoidea</taxon>
        <taxon>Araneidae</taxon>
        <taxon>Larinioides</taxon>
    </lineage>
</organism>
<protein>
    <recommendedName>
        <fullName evidence="4">NADH-plastoquinone oxidoreductase subunit 6</fullName>
    </recommendedName>
</protein>
<keyword evidence="1" id="KW-1133">Transmembrane helix</keyword>
<evidence type="ECO:0000313" key="2">
    <source>
        <dbReference type="EMBL" id="CAL1289400.1"/>
    </source>
</evidence>
<dbReference type="EMBL" id="CAXIEN010000248">
    <property type="protein sequence ID" value="CAL1289400.1"/>
    <property type="molecule type" value="Genomic_DNA"/>
</dbReference>
<accession>A0AAV2B0K5</accession>
<name>A0AAV2B0K5_9ARAC</name>
<reference evidence="2 3" key="1">
    <citation type="submission" date="2024-04" db="EMBL/GenBank/DDBJ databases">
        <authorList>
            <person name="Rising A."/>
            <person name="Reimegard J."/>
            <person name="Sonavane S."/>
            <person name="Akerstrom W."/>
            <person name="Nylinder S."/>
            <person name="Hedman E."/>
            <person name="Kallberg Y."/>
        </authorList>
    </citation>
    <scope>NUCLEOTIDE SEQUENCE [LARGE SCALE GENOMIC DNA]</scope>
</reference>
<comment type="caution">
    <text evidence="2">The sequence shown here is derived from an EMBL/GenBank/DDBJ whole genome shotgun (WGS) entry which is preliminary data.</text>
</comment>
<feature type="transmembrane region" description="Helical" evidence="1">
    <location>
        <begin position="62"/>
        <end position="85"/>
    </location>
</feature>
<dbReference type="AlphaFoldDB" id="A0AAV2B0K5"/>
<keyword evidence="1" id="KW-0472">Membrane</keyword>
<gene>
    <name evidence="2" type="ORF">LARSCL_LOCUS15914</name>
</gene>
<proteinExistence type="predicted"/>